<accession>A0A835XRL7</accession>
<sequence length="386" mass="44567">MIKDGEVYLNSLHPEWRLGAPELIGFLLELYETSKVYKLPDLEFAYNGDDDASSPAFDWKTPGSFTEAKFHGGPFPIVAWSKHKDSFALSVPYSGAFRCPDDSWDLIFARFDEFARLPWSERKQKALGRWNLFCGDYVETMPPLANGEEFVCPRLHLPKLTPQHSNLMDIGFIGQGPDTVPPVPLMHQHAYRYLVSTDGWAISSKFDKYLLLGSAVIKAASNRFGFYYDALRPGEHYLECMRDNRTDLVDAILWARSHDDEAARIAANAQRFAARHLNRPARLCFYRTLLQELGKRMKYTPSCADRKMCIPLGPFLEFLSTDATTKYICKYHEVLVPYGVNRSLPFPSHDEIRALLRDAKLWPRDTDIPAWQREPYFEGRRRRRRL</sequence>
<reference evidence="4" key="1">
    <citation type="journal article" date="2020" name="bioRxiv">
        <title>Comparative genomics of Chlamydomonas.</title>
        <authorList>
            <person name="Craig R.J."/>
            <person name="Hasan A.R."/>
            <person name="Ness R.W."/>
            <person name="Keightley P.D."/>
        </authorList>
    </citation>
    <scope>NUCLEOTIDE SEQUENCE</scope>
    <source>
        <strain evidence="4">CCAP 11/70</strain>
    </source>
</reference>
<dbReference type="InterPro" id="IPR006598">
    <property type="entry name" value="CAP10"/>
</dbReference>
<dbReference type="Proteomes" id="UP000612055">
    <property type="component" value="Unassembled WGS sequence"/>
</dbReference>
<dbReference type="SMART" id="SM00672">
    <property type="entry name" value="CAP10"/>
    <property type="match status" value="1"/>
</dbReference>
<dbReference type="Pfam" id="PF05686">
    <property type="entry name" value="Glyco_transf_90"/>
    <property type="match status" value="1"/>
</dbReference>
<evidence type="ECO:0000259" key="3">
    <source>
        <dbReference type="SMART" id="SM00672"/>
    </source>
</evidence>
<evidence type="ECO:0000256" key="2">
    <source>
        <dbReference type="ARBA" id="ARBA00022679"/>
    </source>
</evidence>
<protein>
    <recommendedName>
        <fullName evidence="3">Glycosyl transferase CAP10 domain-containing protein</fullName>
    </recommendedName>
</protein>
<feature type="domain" description="Glycosyl transferase CAP10" evidence="3">
    <location>
        <begin position="38"/>
        <end position="300"/>
    </location>
</feature>
<evidence type="ECO:0000313" key="5">
    <source>
        <dbReference type="Proteomes" id="UP000612055"/>
    </source>
</evidence>
<comment type="similarity">
    <text evidence="1">Belongs to the glycosyltransferase 90 family.</text>
</comment>
<evidence type="ECO:0000313" key="4">
    <source>
        <dbReference type="EMBL" id="KAG2488332.1"/>
    </source>
</evidence>
<gene>
    <name evidence="4" type="ORF">HYH03_013022</name>
</gene>
<dbReference type="GO" id="GO:0016740">
    <property type="term" value="F:transferase activity"/>
    <property type="evidence" value="ECO:0007669"/>
    <property type="project" value="UniProtKB-KW"/>
</dbReference>
<organism evidence="4 5">
    <name type="scientific">Edaphochlamys debaryana</name>
    <dbReference type="NCBI Taxonomy" id="47281"/>
    <lineage>
        <taxon>Eukaryota</taxon>
        <taxon>Viridiplantae</taxon>
        <taxon>Chlorophyta</taxon>
        <taxon>core chlorophytes</taxon>
        <taxon>Chlorophyceae</taxon>
        <taxon>CS clade</taxon>
        <taxon>Chlamydomonadales</taxon>
        <taxon>Chlamydomonadales incertae sedis</taxon>
        <taxon>Edaphochlamys</taxon>
    </lineage>
</organism>
<comment type="caution">
    <text evidence="4">The sequence shown here is derived from an EMBL/GenBank/DDBJ whole genome shotgun (WGS) entry which is preliminary data.</text>
</comment>
<keyword evidence="2" id="KW-0808">Transferase</keyword>
<evidence type="ECO:0000256" key="1">
    <source>
        <dbReference type="ARBA" id="ARBA00010118"/>
    </source>
</evidence>
<dbReference type="PANTHER" id="PTHR12203:SF35">
    <property type="entry name" value="PROTEIN O-GLUCOSYLTRANSFERASE 1"/>
    <property type="match status" value="1"/>
</dbReference>
<dbReference type="PANTHER" id="PTHR12203">
    <property type="entry name" value="KDEL LYS-ASP-GLU-LEU CONTAINING - RELATED"/>
    <property type="match status" value="1"/>
</dbReference>
<dbReference type="AlphaFoldDB" id="A0A835XRL7"/>
<proteinExistence type="inferred from homology"/>
<dbReference type="InterPro" id="IPR051091">
    <property type="entry name" value="O-Glucosyltr/Glycosyltrsf_90"/>
</dbReference>
<dbReference type="EMBL" id="JAEHOE010000084">
    <property type="protein sequence ID" value="KAG2488332.1"/>
    <property type="molecule type" value="Genomic_DNA"/>
</dbReference>
<keyword evidence="5" id="KW-1185">Reference proteome</keyword>
<dbReference type="OrthoDB" id="541052at2759"/>
<name>A0A835XRL7_9CHLO</name>